<name>A0ABW7JMZ5_9NOCA</name>
<evidence type="ECO:0000313" key="1">
    <source>
        <dbReference type="EMBL" id="MFH5208471.1"/>
    </source>
</evidence>
<dbReference type="EMBL" id="JBIMSP010000007">
    <property type="protein sequence ID" value="MFH5241673.1"/>
    <property type="molecule type" value="Genomic_DNA"/>
</dbReference>
<dbReference type="Proteomes" id="UP001609176">
    <property type="component" value="Unassembled WGS sequence"/>
</dbReference>
<proteinExistence type="predicted"/>
<reference evidence="4 5" key="1">
    <citation type="submission" date="2024-10" db="EMBL/GenBank/DDBJ databases">
        <authorList>
            <person name="Riesco R."/>
        </authorList>
    </citation>
    <scope>NUCLEOTIDE SEQUENCE [LARGE SCALE GENOMIC DNA]</scope>
    <source>
        <strain evidence="3 5">NCIMB 15448</strain>
        <strain evidence="1 4">NCIMB 15449</strain>
        <strain evidence="2 6">NCIMB 15450</strain>
    </source>
</reference>
<evidence type="ECO:0000313" key="3">
    <source>
        <dbReference type="EMBL" id="MFH5241673.1"/>
    </source>
</evidence>
<gene>
    <name evidence="3" type="ORF">ACHIPV_07180</name>
    <name evidence="1" type="ORF">ACHIPZ_09685</name>
    <name evidence="2" type="ORF">ACHIRB_01835</name>
</gene>
<sequence>MPLTNPFEGDSIDWRFPMNSAIGATDAPPGLVSAFEAVGRDLQYLRYGRDVDLSPLHWTLRIDEHYFVSIGWVAVGKIKGGFGGFERGEDMPFDASAAEATVWIADLTQTELAGYEDIQWPSRGWQLLLPRLIDGVAMWVDPHGDVPVAAIGELGATA</sequence>
<keyword evidence="6" id="KW-1185">Reference proteome</keyword>
<evidence type="ECO:0000313" key="4">
    <source>
        <dbReference type="Proteomes" id="UP001609175"/>
    </source>
</evidence>
<dbReference type="Proteomes" id="UP001609175">
    <property type="component" value="Unassembled WGS sequence"/>
</dbReference>
<dbReference type="Proteomes" id="UP001609219">
    <property type="component" value="Unassembled WGS sequence"/>
</dbReference>
<evidence type="ECO:0000313" key="2">
    <source>
        <dbReference type="EMBL" id="MFH5227331.1"/>
    </source>
</evidence>
<accession>A0ABW7JMZ5</accession>
<comment type="caution">
    <text evidence="1">The sequence shown here is derived from an EMBL/GenBank/DDBJ whole genome shotgun (WGS) entry which is preliminary data.</text>
</comment>
<evidence type="ECO:0000313" key="6">
    <source>
        <dbReference type="Proteomes" id="UP001609219"/>
    </source>
</evidence>
<dbReference type="RefSeq" id="WP_395113965.1">
    <property type="nucleotide sequence ID" value="NZ_JBIMSN010000008.1"/>
</dbReference>
<organism evidence="1 4">
    <name type="scientific">Antrihabitans spumae</name>
    <dbReference type="NCBI Taxonomy" id="3373370"/>
    <lineage>
        <taxon>Bacteria</taxon>
        <taxon>Bacillati</taxon>
        <taxon>Actinomycetota</taxon>
        <taxon>Actinomycetes</taxon>
        <taxon>Mycobacteriales</taxon>
        <taxon>Nocardiaceae</taxon>
        <taxon>Antrihabitans</taxon>
    </lineage>
</organism>
<protein>
    <submittedName>
        <fullName evidence="1">Uncharacterized protein</fullName>
    </submittedName>
</protein>
<evidence type="ECO:0000313" key="5">
    <source>
        <dbReference type="Proteomes" id="UP001609176"/>
    </source>
</evidence>
<dbReference type="EMBL" id="JBIMSO010000039">
    <property type="protein sequence ID" value="MFH5208471.1"/>
    <property type="molecule type" value="Genomic_DNA"/>
</dbReference>
<dbReference type="EMBL" id="JBIMSN010000008">
    <property type="protein sequence ID" value="MFH5227331.1"/>
    <property type="molecule type" value="Genomic_DNA"/>
</dbReference>